<organism evidence="1 2">
    <name type="scientific">Solimonas fluminis</name>
    <dbReference type="NCBI Taxonomy" id="2086571"/>
    <lineage>
        <taxon>Bacteria</taxon>
        <taxon>Pseudomonadati</taxon>
        <taxon>Pseudomonadota</taxon>
        <taxon>Gammaproteobacteria</taxon>
        <taxon>Nevskiales</taxon>
        <taxon>Nevskiaceae</taxon>
        <taxon>Solimonas</taxon>
    </lineage>
</organism>
<keyword evidence="2" id="KW-1185">Reference proteome</keyword>
<reference evidence="1 2" key="1">
    <citation type="submission" date="2018-02" db="EMBL/GenBank/DDBJ databases">
        <title>Genome sequencing of Solimonas sp. HR-BB.</title>
        <authorList>
            <person name="Lee Y."/>
            <person name="Jeon C.O."/>
        </authorList>
    </citation>
    <scope>NUCLEOTIDE SEQUENCE [LARGE SCALE GENOMIC DNA]</scope>
    <source>
        <strain evidence="1 2">HR-BB</strain>
    </source>
</reference>
<sequence length="153" mass="17296">MRAYDSGLTTEVIARASCDAWLERMLDNWGRWAAGDIGGPRIFADCASAERHYAIPIWEGDETDGADAPDELAGESVDMAWRRLPALQRQVLRAVHVQWPLERVRVQRGCATQAADADRFRARELRMPLALMLETYAQARPALARFLRQGVMR</sequence>
<name>A0A2S5TI17_9GAMM</name>
<dbReference type="Proteomes" id="UP000238220">
    <property type="component" value="Unassembled WGS sequence"/>
</dbReference>
<protein>
    <submittedName>
        <fullName evidence="1">Uncharacterized protein</fullName>
    </submittedName>
</protein>
<dbReference type="AlphaFoldDB" id="A0A2S5TI17"/>
<evidence type="ECO:0000313" key="1">
    <source>
        <dbReference type="EMBL" id="PPE74611.1"/>
    </source>
</evidence>
<comment type="caution">
    <text evidence="1">The sequence shown here is derived from an EMBL/GenBank/DDBJ whole genome shotgun (WGS) entry which is preliminary data.</text>
</comment>
<evidence type="ECO:0000313" key="2">
    <source>
        <dbReference type="Proteomes" id="UP000238220"/>
    </source>
</evidence>
<dbReference type="EMBL" id="PSNW01000003">
    <property type="protein sequence ID" value="PPE74611.1"/>
    <property type="molecule type" value="Genomic_DNA"/>
</dbReference>
<dbReference type="RefSeq" id="WP_104229768.1">
    <property type="nucleotide sequence ID" value="NZ_PSNW01000003.1"/>
</dbReference>
<gene>
    <name evidence="1" type="ORF">C3942_07565</name>
</gene>
<proteinExistence type="predicted"/>
<accession>A0A2S5TI17</accession>
<dbReference type="OrthoDB" id="9837357at2"/>